<reference evidence="3" key="1">
    <citation type="submission" date="2017-01" db="EMBL/GenBank/DDBJ databases">
        <title>Comparative genomics of anhydrobiosis in the tardigrade Hypsibius dujardini.</title>
        <authorList>
            <person name="Yoshida Y."/>
            <person name="Koutsovoulos G."/>
            <person name="Laetsch D."/>
            <person name="Stevens L."/>
            <person name="Kumar S."/>
            <person name="Horikawa D."/>
            <person name="Ishino K."/>
            <person name="Komine S."/>
            <person name="Tomita M."/>
            <person name="Blaxter M."/>
            <person name="Arakawa K."/>
        </authorList>
    </citation>
    <scope>NUCLEOTIDE SEQUENCE [LARGE SCALE GENOMIC DNA]</scope>
    <source>
        <strain evidence="3">Z151</strain>
    </source>
</reference>
<protein>
    <recommendedName>
        <fullName evidence="4">G-protein coupled receptors family 1 profile domain-containing protein</fullName>
    </recommendedName>
</protein>
<evidence type="ECO:0000256" key="1">
    <source>
        <dbReference type="SAM" id="Phobius"/>
    </source>
</evidence>
<dbReference type="Proteomes" id="UP000192578">
    <property type="component" value="Unassembled WGS sequence"/>
</dbReference>
<organism evidence="2 3">
    <name type="scientific">Hypsibius exemplaris</name>
    <name type="common">Freshwater tardigrade</name>
    <dbReference type="NCBI Taxonomy" id="2072580"/>
    <lineage>
        <taxon>Eukaryota</taxon>
        <taxon>Metazoa</taxon>
        <taxon>Ecdysozoa</taxon>
        <taxon>Tardigrada</taxon>
        <taxon>Eutardigrada</taxon>
        <taxon>Parachela</taxon>
        <taxon>Hypsibioidea</taxon>
        <taxon>Hypsibiidae</taxon>
        <taxon>Hypsibius</taxon>
    </lineage>
</organism>
<proteinExistence type="predicted"/>
<accession>A0A9X6NRF9</accession>
<dbReference type="AlphaFoldDB" id="A0A9X6NRF9"/>
<evidence type="ECO:0008006" key="4">
    <source>
        <dbReference type="Google" id="ProtNLM"/>
    </source>
</evidence>
<keyword evidence="3" id="KW-1185">Reference proteome</keyword>
<gene>
    <name evidence="2" type="ORF">BV898_19068</name>
</gene>
<keyword evidence="1" id="KW-0812">Transmembrane</keyword>
<comment type="caution">
    <text evidence="2">The sequence shown here is derived from an EMBL/GenBank/DDBJ whole genome shotgun (WGS) entry which is preliminary data.</text>
</comment>
<sequence>MNKVAVRSDHTVLQGGSILHNQTIVFLHSTFAGALRAFNHTPITRPRPNYSTQLLDLLRTQSCTLAARKKRSGLILLGVMSMCALVSWAPINGAGFVVTLIPDYTTPDYAYEAFMAMDAFHNLKMRLLHIL</sequence>
<feature type="transmembrane region" description="Helical" evidence="1">
    <location>
        <begin position="74"/>
        <end position="101"/>
    </location>
</feature>
<dbReference type="EMBL" id="MTYJ01000439">
    <property type="protein sequence ID" value="OWA54669.1"/>
    <property type="molecule type" value="Genomic_DNA"/>
</dbReference>
<evidence type="ECO:0000313" key="3">
    <source>
        <dbReference type="Proteomes" id="UP000192578"/>
    </source>
</evidence>
<keyword evidence="1" id="KW-0472">Membrane</keyword>
<keyword evidence="1" id="KW-1133">Transmembrane helix</keyword>
<evidence type="ECO:0000313" key="2">
    <source>
        <dbReference type="EMBL" id="OWA54669.1"/>
    </source>
</evidence>
<name>A0A9X6NRF9_HYPEX</name>